<protein>
    <submittedName>
        <fullName evidence="8">Uncharacterized protein</fullName>
    </submittedName>
</protein>
<dbReference type="InterPro" id="IPR009450">
    <property type="entry name" value="Plno_GlcNAc_GPI2"/>
</dbReference>
<dbReference type="AlphaFoldDB" id="A0A5J5BD96"/>
<proteinExistence type="inferred from homology"/>
<keyword evidence="6" id="KW-1133">Transmembrane helix</keyword>
<evidence type="ECO:0000256" key="4">
    <source>
        <dbReference type="ARBA" id="ARBA00022502"/>
    </source>
</evidence>
<organism evidence="8 9">
    <name type="scientific">Nyssa sinensis</name>
    <dbReference type="NCBI Taxonomy" id="561372"/>
    <lineage>
        <taxon>Eukaryota</taxon>
        <taxon>Viridiplantae</taxon>
        <taxon>Streptophyta</taxon>
        <taxon>Embryophyta</taxon>
        <taxon>Tracheophyta</taxon>
        <taxon>Spermatophyta</taxon>
        <taxon>Magnoliopsida</taxon>
        <taxon>eudicotyledons</taxon>
        <taxon>Gunneridae</taxon>
        <taxon>Pentapetalae</taxon>
        <taxon>asterids</taxon>
        <taxon>Cornales</taxon>
        <taxon>Nyssaceae</taxon>
        <taxon>Nyssa</taxon>
    </lineage>
</organism>
<dbReference type="Proteomes" id="UP000325577">
    <property type="component" value="Linkage Group LG14"/>
</dbReference>
<accession>A0A5J5BD96</accession>
<comment type="similarity">
    <text evidence="3">Belongs to the PIGC family.</text>
</comment>
<dbReference type="EMBL" id="CM018037">
    <property type="protein sequence ID" value="KAA8539697.1"/>
    <property type="molecule type" value="Genomic_DNA"/>
</dbReference>
<evidence type="ECO:0000256" key="2">
    <source>
        <dbReference type="ARBA" id="ARBA00004687"/>
    </source>
</evidence>
<dbReference type="PANTHER" id="PTHR12982">
    <property type="entry name" value="PHOSPHATIDYLINOSITOL GLYCAN, CLASS C"/>
    <property type="match status" value="1"/>
</dbReference>
<sequence length="77" mass="8604">METGNSETSSLAKPKWRKVAYGGMQPGFDDNHTDDSFLEDMVMNANVVKRDMLKACTFCLLSTIRSLGPYARTPYGH</sequence>
<comment type="subcellular location">
    <subcellularLocation>
        <location evidence="1">Membrane</location>
        <topology evidence="1">Multi-pass membrane protein</topology>
    </subcellularLocation>
</comment>
<evidence type="ECO:0000256" key="6">
    <source>
        <dbReference type="ARBA" id="ARBA00022989"/>
    </source>
</evidence>
<evidence type="ECO:0000256" key="7">
    <source>
        <dbReference type="ARBA" id="ARBA00023136"/>
    </source>
</evidence>
<evidence type="ECO:0000313" key="9">
    <source>
        <dbReference type="Proteomes" id="UP000325577"/>
    </source>
</evidence>
<keyword evidence="5" id="KW-0812">Transmembrane</keyword>
<dbReference type="OrthoDB" id="196709at2759"/>
<name>A0A5J5BD96_9ASTE</name>
<dbReference type="Pfam" id="PF06432">
    <property type="entry name" value="GPI2"/>
    <property type="match status" value="1"/>
</dbReference>
<reference evidence="8 9" key="1">
    <citation type="submission" date="2019-09" db="EMBL/GenBank/DDBJ databases">
        <title>A chromosome-level genome assembly of the Chinese tupelo Nyssa sinensis.</title>
        <authorList>
            <person name="Yang X."/>
            <person name="Kang M."/>
            <person name="Yang Y."/>
            <person name="Xiong H."/>
            <person name="Wang M."/>
            <person name="Zhang Z."/>
            <person name="Wang Z."/>
            <person name="Wu H."/>
            <person name="Ma T."/>
            <person name="Liu J."/>
            <person name="Xi Z."/>
        </authorList>
    </citation>
    <scope>NUCLEOTIDE SEQUENCE [LARGE SCALE GENOMIC DNA]</scope>
    <source>
        <strain evidence="8">J267</strain>
        <tissue evidence="8">Leaf</tissue>
    </source>
</reference>
<comment type="pathway">
    <text evidence="2">Glycolipid biosynthesis; glycosylphosphatidylinositol-anchor biosynthesis.</text>
</comment>
<dbReference type="GO" id="GO:0000506">
    <property type="term" value="C:glycosylphosphatidylinositol-N-acetylglucosaminyltransferase (GPI-GnT) complex"/>
    <property type="evidence" value="ECO:0007669"/>
    <property type="project" value="TreeGrafter"/>
</dbReference>
<evidence type="ECO:0000313" key="8">
    <source>
        <dbReference type="EMBL" id="KAA8539697.1"/>
    </source>
</evidence>
<keyword evidence="7" id="KW-0472">Membrane</keyword>
<keyword evidence="4" id="KW-0337">GPI-anchor biosynthesis</keyword>
<evidence type="ECO:0000256" key="3">
    <source>
        <dbReference type="ARBA" id="ARBA00008321"/>
    </source>
</evidence>
<dbReference type="UniPathway" id="UPA00196"/>
<dbReference type="PANTHER" id="PTHR12982:SF0">
    <property type="entry name" value="PHOSPHATIDYLINOSITOL N-ACETYLGLUCOSAMINYLTRANSFERASE SUBUNIT C"/>
    <property type="match status" value="1"/>
</dbReference>
<evidence type="ECO:0000256" key="5">
    <source>
        <dbReference type="ARBA" id="ARBA00022692"/>
    </source>
</evidence>
<dbReference type="GO" id="GO:0006506">
    <property type="term" value="P:GPI anchor biosynthetic process"/>
    <property type="evidence" value="ECO:0007669"/>
    <property type="project" value="UniProtKB-UniPathway"/>
</dbReference>
<keyword evidence="9" id="KW-1185">Reference proteome</keyword>
<evidence type="ECO:0000256" key="1">
    <source>
        <dbReference type="ARBA" id="ARBA00004141"/>
    </source>
</evidence>
<gene>
    <name evidence="8" type="ORF">F0562_026389</name>
</gene>